<dbReference type="EMBL" id="WWBZ02000033">
    <property type="protein sequence ID" value="KAF4307021.1"/>
    <property type="molecule type" value="Genomic_DNA"/>
</dbReference>
<dbReference type="Proteomes" id="UP000572817">
    <property type="component" value="Unassembled WGS sequence"/>
</dbReference>
<organism evidence="3 4">
    <name type="scientific">Botryosphaeria dothidea</name>
    <dbReference type="NCBI Taxonomy" id="55169"/>
    <lineage>
        <taxon>Eukaryota</taxon>
        <taxon>Fungi</taxon>
        <taxon>Dikarya</taxon>
        <taxon>Ascomycota</taxon>
        <taxon>Pezizomycotina</taxon>
        <taxon>Dothideomycetes</taxon>
        <taxon>Dothideomycetes incertae sedis</taxon>
        <taxon>Botryosphaeriales</taxon>
        <taxon>Botryosphaeriaceae</taxon>
        <taxon>Botryosphaeria</taxon>
    </lineage>
</organism>
<evidence type="ECO:0000256" key="2">
    <source>
        <dbReference type="SAM" id="MobiDB-lite"/>
    </source>
</evidence>
<keyword evidence="4" id="KW-1185">Reference proteome</keyword>
<feature type="region of interest" description="Disordered" evidence="2">
    <location>
        <begin position="87"/>
        <end position="167"/>
    </location>
</feature>
<feature type="compositionally biased region" description="Basic and acidic residues" evidence="2">
    <location>
        <begin position="116"/>
        <end position="130"/>
    </location>
</feature>
<accession>A0A8H4ITR6</accession>
<feature type="compositionally biased region" description="Polar residues" evidence="2">
    <location>
        <begin position="148"/>
        <end position="164"/>
    </location>
</feature>
<dbReference type="AlphaFoldDB" id="A0A8H4ITR6"/>
<name>A0A8H4ITR6_9PEZI</name>
<keyword evidence="1" id="KW-0175">Coiled coil</keyword>
<evidence type="ECO:0000256" key="1">
    <source>
        <dbReference type="SAM" id="Coils"/>
    </source>
</evidence>
<sequence>MAPFLTSDFSTYRERKEAYVRALETEILQLRSREAAIMQETQEIYAEINNLRRTLVANGIDPPAPLTQTNPKQSFKLTIEDYHGGRKICTQPEKDPLAKKHEKQTSFGTAIPSAPLDHEISLSDPERRQDPVCPTAKQLPPLPEQRTPRTQQAVANPSGQSSALASELDRTSAGIDFVLSLESPCLEHVENGLLDTAASHGHALTASATLLFNANQRSSPQNEPFRSWEASSVSLELYWRKWSAMV</sequence>
<reference evidence="3" key="1">
    <citation type="submission" date="2020-04" db="EMBL/GenBank/DDBJ databases">
        <title>Genome Assembly and Annotation of Botryosphaeria dothidea sdau 11-99, a Latent Pathogen of Apple Fruit Ring Rot in China.</title>
        <authorList>
            <person name="Yu C."/>
            <person name="Diao Y."/>
            <person name="Lu Q."/>
            <person name="Zhao J."/>
            <person name="Cui S."/>
            <person name="Peng C."/>
            <person name="He B."/>
            <person name="Liu H."/>
        </authorList>
    </citation>
    <scope>NUCLEOTIDE SEQUENCE [LARGE SCALE GENOMIC DNA]</scope>
    <source>
        <strain evidence="3">Sdau11-99</strain>
    </source>
</reference>
<evidence type="ECO:0000313" key="3">
    <source>
        <dbReference type="EMBL" id="KAF4307021.1"/>
    </source>
</evidence>
<feature type="coiled-coil region" evidence="1">
    <location>
        <begin position="13"/>
        <end position="40"/>
    </location>
</feature>
<proteinExistence type="predicted"/>
<dbReference type="CDD" id="cd14688">
    <property type="entry name" value="bZIP_YAP"/>
    <property type="match status" value="1"/>
</dbReference>
<protein>
    <submittedName>
        <fullName evidence="3">Uncharacterized protein</fullName>
    </submittedName>
</protein>
<comment type="caution">
    <text evidence="3">The sequence shown here is derived from an EMBL/GenBank/DDBJ whole genome shotgun (WGS) entry which is preliminary data.</text>
</comment>
<dbReference type="Gene3D" id="1.20.5.170">
    <property type="match status" value="1"/>
</dbReference>
<dbReference type="OrthoDB" id="2590011at2759"/>
<gene>
    <name evidence="3" type="ORF">GTA08_BOTSDO05413</name>
</gene>
<evidence type="ECO:0000313" key="4">
    <source>
        <dbReference type="Proteomes" id="UP000572817"/>
    </source>
</evidence>